<evidence type="ECO:0000259" key="1">
    <source>
        <dbReference type="PROSITE" id="PS50093"/>
    </source>
</evidence>
<sequence>MENHLSVKNAMAIVLTLLLPLGLQAKHIIGGVMTYACLGDDTYEITLKIYRDGNCTDCADFDAQAFIAVYNCSGNCSGQTQANPFLEINAPLLSATDVERPDYPCLIPPDVKVEEGLYRFELQLPQSPESYFIAYQRCCRNVTISNIIAPGDTGSTFFTEITPQAQQVCNNSPVFNEFPPIIICAGAPLEFDHSATDVDGHQLVYSLCSSYDGGGNLLTDPLYLTCEGARPGPACPPPYNTINFLGPNFTPTQPMGPEANLQIDPNTGLLTGTPINLGQYVVAVCVQEFDATGNLLSTTTRDFQFNVAPCDPTVEAVVGAADLNTDQEYVIVSCGQNTVSFTNESFQESFIETYNWSFMVEGQEVSFSDWEPAINFPDTGTYFGNLVLNPNTQCGDTADIRVIIYPAIEADFSFDYDTCVAGPTVFTDASFSGSGQITGWSWTFGDGGTAGDQNPVYTYATPGNFPATLTVTDINNCQDTYTLPIEYFPVPELIVIAPSDFTGCAPADIFFNNLSTPISEAYDITWDFGDGGVDSVISPTYTYEAPGTYTVSIDIVSPIGCQIDTTFGDLITILPSPVAGFSFTPDRPSNLEPLVSFFDESTGATRWSYDFGDGNQSIAPSPTHEFRDTGVYEVRQIVTHPSGCQDTLVQLLDVIPQVRYFLPNAFTPNQDGLNDEYLGTGVLEGATNFRMIIVNRWGETVFETNDPFDGWNGRKLNTGNFVQNGVYMVLVTFTGPRGDKYEYKSTATVIR</sequence>
<comment type="caution">
    <text evidence="2">The sequence shown here is derived from an EMBL/GenBank/DDBJ whole genome shotgun (WGS) entry which is preliminary data.</text>
</comment>
<dbReference type="InterPro" id="IPR013783">
    <property type="entry name" value="Ig-like_fold"/>
</dbReference>
<organism evidence="2 3">
    <name type="scientific">Phaeodactylibacter xiamenensis</name>
    <dbReference type="NCBI Taxonomy" id="1524460"/>
    <lineage>
        <taxon>Bacteria</taxon>
        <taxon>Pseudomonadati</taxon>
        <taxon>Bacteroidota</taxon>
        <taxon>Saprospiria</taxon>
        <taxon>Saprospirales</taxon>
        <taxon>Haliscomenobacteraceae</taxon>
        <taxon>Phaeodactylibacter</taxon>
    </lineage>
</organism>
<dbReference type="Proteomes" id="UP000029736">
    <property type="component" value="Unassembled WGS sequence"/>
</dbReference>
<gene>
    <name evidence="2" type="ORF">IX84_00500</name>
</gene>
<name>A0A098SBI2_9BACT</name>
<dbReference type="AlphaFoldDB" id="A0A098SBI2"/>
<dbReference type="EMBL" id="JPOS01000002">
    <property type="protein sequence ID" value="KGE89829.1"/>
    <property type="molecule type" value="Genomic_DNA"/>
</dbReference>
<evidence type="ECO:0000313" key="2">
    <source>
        <dbReference type="EMBL" id="KGE89829.1"/>
    </source>
</evidence>
<accession>A0A098SBI2</accession>
<evidence type="ECO:0000313" key="3">
    <source>
        <dbReference type="Proteomes" id="UP000029736"/>
    </source>
</evidence>
<reference evidence="2 3" key="1">
    <citation type="journal article" date="2014" name="Int. J. Syst. Evol. Microbiol.">
        <title>Phaeodactylibacter xiamenensis gen. nov., sp. nov., a member of the family Saprospiraceae isolated from the marine alga Phaeodactylum tricornutum.</title>
        <authorList>
            <person name="Chen Z.Jr."/>
            <person name="Lei X."/>
            <person name="Lai Q."/>
            <person name="Li Y."/>
            <person name="Zhang B."/>
            <person name="Zhang J."/>
            <person name="Zhang H."/>
            <person name="Yang L."/>
            <person name="Zheng W."/>
            <person name="Tian Y."/>
            <person name="Yu Z."/>
            <person name="Xu H.Jr."/>
            <person name="Zheng T."/>
        </authorList>
    </citation>
    <scope>NUCLEOTIDE SEQUENCE [LARGE SCALE GENOMIC DNA]</scope>
    <source>
        <strain evidence="2 3">KD52</strain>
    </source>
</reference>
<proteinExistence type="predicted"/>
<dbReference type="Pfam" id="PF18911">
    <property type="entry name" value="PKD_4"/>
    <property type="match status" value="3"/>
</dbReference>
<feature type="domain" description="PKD" evidence="1">
    <location>
        <begin position="607"/>
        <end position="643"/>
    </location>
</feature>
<dbReference type="STRING" id="1524460.IX84_00500"/>
<dbReference type="InterPro" id="IPR035986">
    <property type="entry name" value="PKD_dom_sf"/>
</dbReference>
<keyword evidence="3" id="KW-1185">Reference proteome</keyword>
<dbReference type="InterPro" id="IPR022409">
    <property type="entry name" value="PKD/Chitinase_dom"/>
</dbReference>
<dbReference type="OrthoDB" id="1490014at2"/>
<feature type="domain" description="PKD" evidence="1">
    <location>
        <begin position="432"/>
        <end position="473"/>
    </location>
</feature>
<dbReference type="SUPFAM" id="SSF49299">
    <property type="entry name" value="PKD domain"/>
    <property type="match status" value="3"/>
</dbReference>
<dbReference type="InterPro" id="IPR000601">
    <property type="entry name" value="PKD_dom"/>
</dbReference>
<dbReference type="PROSITE" id="PS50093">
    <property type="entry name" value="PKD"/>
    <property type="match status" value="3"/>
</dbReference>
<dbReference type="SMART" id="SM00089">
    <property type="entry name" value="PKD"/>
    <property type="match status" value="3"/>
</dbReference>
<protein>
    <recommendedName>
        <fullName evidence="1">PKD domain-containing protein</fullName>
    </recommendedName>
</protein>
<dbReference type="Gene3D" id="2.60.40.10">
    <property type="entry name" value="Immunoglobulins"/>
    <property type="match status" value="3"/>
</dbReference>
<dbReference type="Pfam" id="PF13585">
    <property type="entry name" value="CHU_C"/>
    <property type="match status" value="1"/>
</dbReference>
<feature type="domain" description="PKD" evidence="1">
    <location>
        <begin position="492"/>
        <end position="560"/>
    </location>
</feature>
<dbReference type="CDD" id="cd00146">
    <property type="entry name" value="PKD"/>
    <property type="match status" value="3"/>
</dbReference>